<accession>A0A3N4L2W5</accession>
<keyword evidence="2" id="KW-1185">Reference proteome</keyword>
<organism evidence="1 2">
    <name type="scientific">Morchella conica CCBAS932</name>
    <dbReference type="NCBI Taxonomy" id="1392247"/>
    <lineage>
        <taxon>Eukaryota</taxon>
        <taxon>Fungi</taxon>
        <taxon>Dikarya</taxon>
        <taxon>Ascomycota</taxon>
        <taxon>Pezizomycotina</taxon>
        <taxon>Pezizomycetes</taxon>
        <taxon>Pezizales</taxon>
        <taxon>Morchellaceae</taxon>
        <taxon>Morchella</taxon>
    </lineage>
</organism>
<name>A0A3N4L2W5_9PEZI</name>
<dbReference type="CDD" id="cd09917">
    <property type="entry name" value="F-box_SF"/>
    <property type="match status" value="1"/>
</dbReference>
<evidence type="ECO:0008006" key="3">
    <source>
        <dbReference type="Google" id="ProtNLM"/>
    </source>
</evidence>
<proteinExistence type="predicted"/>
<dbReference type="InParanoid" id="A0A3N4L2W5"/>
<evidence type="ECO:0000313" key="2">
    <source>
        <dbReference type="Proteomes" id="UP000277580"/>
    </source>
</evidence>
<dbReference type="OrthoDB" id="10379204at2759"/>
<dbReference type="EMBL" id="ML119129">
    <property type="protein sequence ID" value="RPB12325.1"/>
    <property type="molecule type" value="Genomic_DNA"/>
</dbReference>
<reference evidence="1 2" key="1">
    <citation type="journal article" date="2018" name="Nat. Ecol. Evol.">
        <title>Pezizomycetes genomes reveal the molecular basis of ectomycorrhizal truffle lifestyle.</title>
        <authorList>
            <person name="Murat C."/>
            <person name="Payen T."/>
            <person name="Noel B."/>
            <person name="Kuo A."/>
            <person name="Morin E."/>
            <person name="Chen J."/>
            <person name="Kohler A."/>
            <person name="Krizsan K."/>
            <person name="Balestrini R."/>
            <person name="Da Silva C."/>
            <person name="Montanini B."/>
            <person name="Hainaut M."/>
            <person name="Levati E."/>
            <person name="Barry K.W."/>
            <person name="Belfiori B."/>
            <person name="Cichocki N."/>
            <person name="Clum A."/>
            <person name="Dockter R.B."/>
            <person name="Fauchery L."/>
            <person name="Guy J."/>
            <person name="Iotti M."/>
            <person name="Le Tacon F."/>
            <person name="Lindquist E.A."/>
            <person name="Lipzen A."/>
            <person name="Malagnac F."/>
            <person name="Mello A."/>
            <person name="Molinier V."/>
            <person name="Miyauchi S."/>
            <person name="Poulain J."/>
            <person name="Riccioni C."/>
            <person name="Rubini A."/>
            <person name="Sitrit Y."/>
            <person name="Splivallo R."/>
            <person name="Traeger S."/>
            <person name="Wang M."/>
            <person name="Zifcakova L."/>
            <person name="Wipf D."/>
            <person name="Zambonelli A."/>
            <person name="Paolocci F."/>
            <person name="Nowrousian M."/>
            <person name="Ottonello S."/>
            <person name="Baldrian P."/>
            <person name="Spatafora J.W."/>
            <person name="Henrissat B."/>
            <person name="Nagy L.G."/>
            <person name="Aury J.M."/>
            <person name="Wincker P."/>
            <person name="Grigoriev I.V."/>
            <person name="Bonfante P."/>
            <person name="Martin F.M."/>
        </authorList>
    </citation>
    <scope>NUCLEOTIDE SEQUENCE [LARGE SCALE GENOMIC DNA]</scope>
    <source>
        <strain evidence="1 2">CCBAS932</strain>
    </source>
</reference>
<dbReference type="AlphaFoldDB" id="A0A3N4L2W5"/>
<gene>
    <name evidence="1" type="ORF">P167DRAFT_535956</name>
</gene>
<protein>
    <recommendedName>
        <fullName evidence="3">F-box domain-containing protein</fullName>
    </recommendedName>
</protein>
<sequence>MAFTNPSLPLELMLIIAECADNRELSVLSRTCRTLHTVLALQLNQRYKASIEDIAKWASANCRPASLERAIAIAIAPTSVIPDDQERLRTHLQDRLSQLLLLRIADPAMVSTARVLLCHGIGPSRTPAYSCYDNHSEKSCMYRAVHHGDLALARRLLEETDCSSGFTAGGSAALLHFARARRFEVPMGSNVEEMIQLLVDYDPQQGQPSYPEIRSENARRLEQILSVSKEPGAIMDLWVKWERDYAHWKRTRAWWAE</sequence>
<dbReference type="Proteomes" id="UP000277580">
    <property type="component" value="Unassembled WGS sequence"/>
</dbReference>
<evidence type="ECO:0000313" key="1">
    <source>
        <dbReference type="EMBL" id="RPB12325.1"/>
    </source>
</evidence>